<dbReference type="EMBL" id="KZ824633">
    <property type="protein sequence ID" value="RAK79290.1"/>
    <property type="molecule type" value="Genomic_DNA"/>
</dbReference>
<reference evidence="3 4" key="1">
    <citation type="submission" date="2018-02" db="EMBL/GenBank/DDBJ databases">
        <title>The genomes of Aspergillus section Nigri reveals drivers in fungal speciation.</title>
        <authorList>
            <consortium name="DOE Joint Genome Institute"/>
            <person name="Vesth T.C."/>
            <person name="Nybo J."/>
            <person name="Theobald S."/>
            <person name="Brandl J."/>
            <person name="Frisvad J.C."/>
            <person name="Nielsen K.F."/>
            <person name="Lyhne E.K."/>
            <person name="Kogle M.E."/>
            <person name="Kuo A."/>
            <person name="Riley R."/>
            <person name="Clum A."/>
            <person name="Nolan M."/>
            <person name="Lipzen A."/>
            <person name="Salamov A."/>
            <person name="Henrissat B."/>
            <person name="Wiebenga A."/>
            <person name="De vries R.P."/>
            <person name="Grigoriev I.V."/>
            <person name="Mortensen U.H."/>
            <person name="Andersen M.R."/>
            <person name="Baker S.E."/>
        </authorList>
    </citation>
    <scope>NUCLEOTIDE SEQUENCE [LARGE SCALE GENOMIC DNA]</scope>
    <source>
        <strain evidence="3 4">CBS 313.89</strain>
    </source>
</reference>
<evidence type="ECO:0000313" key="3">
    <source>
        <dbReference type="EMBL" id="RAK79290.1"/>
    </source>
</evidence>
<dbReference type="Proteomes" id="UP000249789">
    <property type="component" value="Unassembled WGS sequence"/>
</dbReference>
<evidence type="ECO:0000256" key="1">
    <source>
        <dbReference type="SAM" id="MobiDB-lite"/>
    </source>
</evidence>
<feature type="signal peptide" evidence="2">
    <location>
        <begin position="1"/>
        <end position="19"/>
    </location>
</feature>
<keyword evidence="2" id="KW-0732">Signal</keyword>
<proteinExistence type="predicted"/>
<feature type="compositionally biased region" description="Low complexity" evidence="1">
    <location>
        <begin position="122"/>
        <end position="195"/>
    </location>
</feature>
<dbReference type="RefSeq" id="XP_040803300.1">
    <property type="nucleotide sequence ID" value="XM_040946305.1"/>
</dbReference>
<dbReference type="GeneID" id="63863638"/>
<protein>
    <recommendedName>
        <fullName evidence="5">GPI anchored serine-threonine rich protein</fullName>
    </recommendedName>
</protein>
<accession>A0A8G1VZY4</accession>
<keyword evidence="4" id="KW-1185">Reference proteome</keyword>
<evidence type="ECO:0000256" key="2">
    <source>
        <dbReference type="SAM" id="SignalP"/>
    </source>
</evidence>
<organism evidence="3 4">
    <name type="scientific">Aspergillus fijiensis CBS 313.89</name>
    <dbReference type="NCBI Taxonomy" id="1448319"/>
    <lineage>
        <taxon>Eukaryota</taxon>
        <taxon>Fungi</taxon>
        <taxon>Dikarya</taxon>
        <taxon>Ascomycota</taxon>
        <taxon>Pezizomycotina</taxon>
        <taxon>Eurotiomycetes</taxon>
        <taxon>Eurotiomycetidae</taxon>
        <taxon>Eurotiales</taxon>
        <taxon>Aspergillaceae</taxon>
        <taxon>Aspergillus</taxon>
    </lineage>
</organism>
<dbReference type="OrthoDB" id="5409186at2759"/>
<evidence type="ECO:0008006" key="5">
    <source>
        <dbReference type="Google" id="ProtNLM"/>
    </source>
</evidence>
<name>A0A8G1VZY4_9EURO</name>
<dbReference type="AlphaFoldDB" id="A0A8G1VZY4"/>
<feature type="chain" id="PRO_5034438509" description="GPI anchored serine-threonine rich protein" evidence="2">
    <location>
        <begin position="20"/>
        <end position="226"/>
    </location>
</feature>
<evidence type="ECO:0000313" key="4">
    <source>
        <dbReference type="Proteomes" id="UP000249789"/>
    </source>
</evidence>
<feature type="region of interest" description="Disordered" evidence="1">
    <location>
        <begin position="114"/>
        <end position="195"/>
    </location>
</feature>
<sequence>MRPSLLVLTPLLATATAHGLTQLEALHLLKRQSSGNGAFIPGTTTVSDCPEGSILCGTSNTCYFPSRGDTCCPGGTWACPGDSFCLQDPYCCPTGLDRETCAQQYGVTLTPTVSSAADIPDTTTTQPTSAPSAPSSSSTSVDETHSSSSSSSSSSSTSVPVIPTTTSSTSAGAPSSVPTSTPAVSSAATATATPSTGLFTGGAVHAREMAAGALLLGGVGVMANVL</sequence>
<dbReference type="VEuPathDB" id="FungiDB:BO72DRAFT_456988"/>
<gene>
    <name evidence="3" type="ORF">BO72DRAFT_456988</name>
</gene>